<protein>
    <submittedName>
        <fullName evidence="1">Uncharacterized protein</fullName>
    </submittedName>
</protein>
<proteinExistence type="predicted"/>
<evidence type="ECO:0000313" key="2">
    <source>
        <dbReference type="Proteomes" id="UP000001064"/>
    </source>
</evidence>
<accession>F1A290</accession>
<dbReference type="EMBL" id="GL871403">
    <property type="protein sequence ID" value="EGC29683.1"/>
    <property type="molecule type" value="Genomic_DNA"/>
</dbReference>
<dbReference type="AlphaFoldDB" id="F1A290"/>
<dbReference type="VEuPathDB" id="AmoebaDB:DICPUDRAFT_84313"/>
<dbReference type="RefSeq" id="XP_003293788.1">
    <property type="nucleotide sequence ID" value="XM_003293740.1"/>
</dbReference>
<evidence type="ECO:0000313" key="1">
    <source>
        <dbReference type="EMBL" id="EGC29683.1"/>
    </source>
</evidence>
<name>F1A290_DICPU</name>
<reference evidence="2" key="1">
    <citation type="journal article" date="2011" name="Genome Biol.">
        <title>Comparative genomics of the social amoebae Dictyostelium discoideum and Dictyostelium purpureum.</title>
        <authorList>
            <consortium name="US DOE Joint Genome Institute (JGI-PGF)"/>
            <person name="Sucgang R."/>
            <person name="Kuo A."/>
            <person name="Tian X."/>
            <person name="Salerno W."/>
            <person name="Parikh A."/>
            <person name="Feasley C.L."/>
            <person name="Dalin E."/>
            <person name="Tu H."/>
            <person name="Huang E."/>
            <person name="Barry K."/>
            <person name="Lindquist E."/>
            <person name="Shapiro H."/>
            <person name="Bruce D."/>
            <person name="Schmutz J."/>
            <person name="Salamov A."/>
            <person name="Fey P."/>
            <person name="Gaudet P."/>
            <person name="Anjard C."/>
            <person name="Babu M.M."/>
            <person name="Basu S."/>
            <person name="Bushmanova Y."/>
            <person name="van der Wel H."/>
            <person name="Katoh-Kurasawa M."/>
            <person name="Dinh C."/>
            <person name="Coutinho P.M."/>
            <person name="Saito T."/>
            <person name="Elias M."/>
            <person name="Schaap P."/>
            <person name="Kay R.R."/>
            <person name="Henrissat B."/>
            <person name="Eichinger L."/>
            <person name="Rivero F."/>
            <person name="Putnam N.H."/>
            <person name="West C.M."/>
            <person name="Loomis W.F."/>
            <person name="Chisholm R.L."/>
            <person name="Shaulsky G."/>
            <person name="Strassmann J.E."/>
            <person name="Queller D.C."/>
            <person name="Kuspa A."/>
            <person name="Grigoriev I.V."/>
        </authorList>
    </citation>
    <scope>NUCLEOTIDE SEQUENCE [LARGE SCALE GENOMIC DNA]</scope>
    <source>
        <strain evidence="2">QSDP1</strain>
    </source>
</reference>
<organism evidence="1 2">
    <name type="scientific">Dictyostelium purpureum</name>
    <name type="common">Slime mold</name>
    <dbReference type="NCBI Taxonomy" id="5786"/>
    <lineage>
        <taxon>Eukaryota</taxon>
        <taxon>Amoebozoa</taxon>
        <taxon>Evosea</taxon>
        <taxon>Eumycetozoa</taxon>
        <taxon>Dictyostelia</taxon>
        <taxon>Dictyosteliales</taxon>
        <taxon>Dictyosteliaceae</taxon>
        <taxon>Dictyostelium</taxon>
    </lineage>
</organism>
<gene>
    <name evidence="1" type="ORF">DICPUDRAFT_84313</name>
</gene>
<dbReference type="Proteomes" id="UP000001064">
    <property type="component" value="Unassembled WGS sequence"/>
</dbReference>
<dbReference type="GeneID" id="10505110"/>
<sequence>MESNDGSKVLKVRRNKTKIEKPVACYYCRARVSPEWRSSLVEIDGVLKKVAALCEVNVCTNTNPSTLSILRLELKNGHNNRRPQSILSGSDSYYDSMIDVSIE</sequence>
<keyword evidence="2" id="KW-1185">Reference proteome</keyword>
<dbReference type="InParanoid" id="F1A290"/>
<dbReference type="KEGG" id="dpp:DICPUDRAFT_84313"/>